<protein>
    <submittedName>
        <fullName evidence="1">Uncharacterized protein</fullName>
    </submittedName>
</protein>
<evidence type="ECO:0000313" key="2">
    <source>
        <dbReference type="Proteomes" id="UP000023785"/>
    </source>
</evidence>
<proteinExistence type="predicted"/>
<dbReference type="STRING" id="1392540.P256_01083"/>
<dbReference type="Proteomes" id="UP000023785">
    <property type="component" value="Unassembled WGS sequence"/>
</dbReference>
<keyword evidence="2" id="KW-1185">Reference proteome</keyword>
<dbReference type="EMBL" id="AYER01000003">
    <property type="protein sequence ID" value="ESK40628.1"/>
    <property type="molecule type" value="Genomic_DNA"/>
</dbReference>
<evidence type="ECO:0000313" key="1">
    <source>
        <dbReference type="EMBL" id="ESK40628.1"/>
    </source>
</evidence>
<name>V2TD67_9GAMM</name>
<sequence>MEKKEIYKQLKTVYEKSECYKKDQHDLISMLENLSCILDEISNSTYPNEVEYQKAKAEKNFRLLEEYLAFYKKLYVDLDLIEMGRRRYDFEFNILIYLRYISSENYYYLIKNCSSWTIDAFPQEDFFNFFNYFIKYFEQKKQSVAQIQFDDRSFQAACEVFDTQVEVNVPLFFCDFLINIKFFNERLINIECLLYEHTSRLMQEYGLVLEYSRKEVDLYNHFFIQKIYVFKKVGSMSDSCRVTLIRGVLGESLTTLFGEGWFDIVDRTETINAKISDSIHAIDTSIILGKQHSFKELVLGYIYNVNNILKPIFCDNWLNTNSLSEYNGEVSWIELKETSNVSIKEGIFNNHLAVECAKKPKDISTVKTKIKKFIELDIPEKYITKIKNLPKEIKDEIQMMRVFYLNNFDSNDTDLFLDIEYFMRIIQFNKNNVFTIASNSLVEQDKIFKKAQKLLSEEAKIYLGIAKKLLKVDESTLVKWKENSFISHRVKKVLYLHSQRGLEKFFEIDKRGIVEFNHRLNILKETDKNSRNDIFILNHNDSIKISKNKEQVKNYLDKYLQSSFFALRLKFYFALRPHGSLEKNLKLFKDYLKNLKRTKKNSGANLLAHLGVHALDSYDTFFIDVTLIFQSDFPLDMPEQDIKTYIENVRTKTMDSWKNYVQNKKDNVEHQKVKLKQTANHVFDENSYKGLVFDVADEKICNSSMENQSFIEIKDYQKDQIKRFKDDISNLYMGYQLLYSWNEILVHKRIVSKTKSIRQLIRGNLV</sequence>
<dbReference type="HOGENOM" id="CLU_364352_0_0_6"/>
<accession>V2TD67</accession>
<gene>
    <name evidence="1" type="ORF">P256_01083</name>
</gene>
<reference evidence="1 2" key="1">
    <citation type="submission" date="2013-10" db="EMBL/GenBank/DDBJ databases">
        <title>The Genome Sequence of Acinetobacter nectaris CIP 110549.</title>
        <authorList>
            <consortium name="The Broad Institute Genomics Platform"/>
            <consortium name="The Broad Institute Genome Sequencing Center for Infectious Disease"/>
            <person name="Cerqueira G."/>
            <person name="Feldgarden M."/>
            <person name="Courvalin P."/>
            <person name="Grillot-Courvalin C."/>
            <person name="Clermont D."/>
            <person name="Rocha E."/>
            <person name="Yoon E.-J."/>
            <person name="Nemec A."/>
            <person name="Young S.K."/>
            <person name="Zeng Q."/>
            <person name="Gargeya S."/>
            <person name="Fitzgerald M."/>
            <person name="Abouelleil A."/>
            <person name="Alvarado L."/>
            <person name="Berlin A.M."/>
            <person name="Chapman S.B."/>
            <person name="Gainer-Dewar J."/>
            <person name="Goldberg J."/>
            <person name="Gnerre S."/>
            <person name="Griggs A."/>
            <person name="Gujja S."/>
            <person name="Hansen M."/>
            <person name="Howarth C."/>
            <person name="Imamovic A."/>
            <person name="Ireland A."/>
            <person name="Larimer J."/>
            <person name="McCowan C."/>
            <person name="Murphy C."/>
            <person name="Pearson M."/>
            <person name="Poon T.W."/>
            <person name="Priest M."/>
            <person name="Roberts A."/>
            <person name="Saif S."/>
            <person name="Shea T."/>
            <person name="Sykes S."/>
            <person name="Wortman J."/>
            <person name="Nusbaum C."/>
            <person name="Birren B."/>
        </authorList>
    </citation>
    <scope>NUCLEOTIDE SEQUENCE [LARGE SCALE GENOMIC DNA]</scope>
    <source>
        <strain evidence="1 2">CIP 110549</strain>
    </source>
</reference>
<dbReference type="eggNOG" id="ENOG5032CP8">
    <property type="taxonomic scope" value="Bacteria"/>
</dbReference>
<dbReference type="PATRIC" id="fig|1392540.3.peg.1049"/>
<comment type="caution">
    <text evidence="1">The sequence shown here is derived from an EMBL/GenBank/DDBJ whole genome shotgun (WGS) entry which is preliminary data.</text>
</comment>
<organism evidence="1 2">
    <name type="scientific">Acinetobacter nectaris CIP 110549</name>
    <dbReference type="NCBI Taxonomy" id="1392540"/>
    <lineage>
        <taxon>Bacteria</taxon>
        <taxon>Pseudomonadati</taxon>
        <taxon>Pseudomonadota</taxon>
        <taxon>Gammaproteobacteria</taxon>
        <taxon>Moraxellales</taxon>
        <taxon>Moraxellaceae</taxon>
        <taxon>Acinetobacter</taxon>
    </lineage>
</organism>
<dbReference type="AlphaFoldDB" id="V2TD67"/>
<dbReference type="RefSeq" id="WP_023272660.1">
    <property type="nucleotide sequence ID" value="NZ_KI530712.1"/>
</dbReference>